<accession>A0A2H3B3W8</accession>
<keyword evidence="3" id="KW-1185">Reference proteome</keyword>
<evidence type="ECO:0000256" key="1">
    <source>
        <dbReference type="SAM" id="Coils"/>
    </source>
</evidence>
<gene>
    <name evidence="2" type="ORF">ARMSODRAFT_1010086</name>
</gene>
<name>A0A2H3B3W8_9AGAR</name>
<evidence type="ECO:0000313" key="2">
    <source>
        <dbReference type="EMBL" id="PBK58553.1"/>
    </source>
</evidence>
<proteinExistence type="predicted"/>
<dbReference type="Proteomes" id="UP000218334">
    <property type="component" value="Unassembled WGS sequence"/>
</dbReference>
<dbReference type="EMBL" id="KZ293536">
    <property type="protein sequence ID" value="PBK58553.1"/>
    <property type="molecule type" value="Genomic_DNA"/>
</dbReference>
<feature type="coiled-coil region" evidence="1">
    <location>
        <begin position="60"/>
        <end position="87"/>
    </location>
</feature>
<organism evidence="2 3">
    <name type="scientific">Armillaria solidipes</name>
    <dbReference type="NCBI Taxonomy" id="1076256"/>
    <lineage>
        <taxon>Eukaryota</taxon>
        <taxon>Fungi</taxon>
        <taxon>Dikarya</taxon>
        <taxon>Basidiomycota</taxon>
        <taxon>Agaricomycotina</taxon>
        <taxon>Agaricomycetes</taxon>
        <taxon>Agaricomycetidae</taxon>
        <taxon>Agaricales</taxon>
        <taxon>Marasmiineae</taxon>
        <taxon>Physalacriaceae</taxon>
        <taxon>Armillaria</taxon>
    </lineage>
</organism>
<keyword evidence="1" id="KW-0175">Coiled coil</keyword>
<evidence type="ECO:0000313" key="3">
    <source>
        <dbReference type="Proteomes" id="UP000218334"/>
    </source>
</evidence>
<sequence>MTSIKQSTRAFLRDLLSRYDWVSTSSHSPELIALVSTNAVPTAFQAAQFEASIEVLDAPIIEIQSKIDLLRNAAAALETKMARLKDIRSDYRAVLSPIRRLPSEILVEILRWTPKEQTQLTAVDPYHVFGFNVFKITEGPWHLGHVRSSWRDAVRFLCPEIWSTLKIPWQRKRSEKEDIMIPAPKKDIPALLNRALERSQNHRLDFFCRCRGFYEYPDERADEPEEMSQCFDLLLTHSKRWGSVELAIVPSFLSRLSLLRGRVDRVEDVCLTCAPITMPGTIDAFEIAPKLKSLDLTGMHTEAHILFPAENLVLFSDVRRLPDHDTVPRYLDIIASAPNLSDFSYHHHSVVPQSPGPYHPQIVHQSLQTLSASLGTLLCSLVVPALTQMTLASIKSEQDVTVCPRDALFHLHNLVVCSDCSLTTLAFVDATMDENLLPILRLSPQLVSLSFQDKQWSRDSVATMESLLLVMRETIRVGDALHHTLLPCLKHLEVVLQNVEFDTMAVSPRAPLGSQMLESLRVVVEGRAFEVPFRNNGGLEELKRLGDGGLDLQLDLDDWDERVLLANPRLALIPFLRISSALIYRRSSFESTYHVLIAWHPNTSVNAVNRFTLRSKAVSFNFHMFNSLSVVKLTEEEAAASGNR</sequence>
<dbReference type="AlphaFoldDB" id="A0A2H3B3W8"/>
<evidence type="ECO:0008006" key="4">
    <source>
        <dbReference type="Google" id="ProtNLM"/>
    </source>
</evidence>
<protein>
    <recommendedName>
        <fullName evidence="4">F-box domain-containing protein</fullName>
    </recommendedName>
</protein>
<reference evidence="3" key="1">
    <citation type="journal article" date="2017" name="Nat. Ecol. Evol.">
        <title>Genome expansion and lineage-specific genetic innovations in the forest pathogenic fungi Armillaria.</title>
        <authorList>
            <person name="Sipos G."/>
            <person name="Prasanna A.N."/>
            <person name="Walter M.C."/>
            <person name="O'Connor E."/>
            <person name="Balint B."/>
            <person name="Krizsan K."/>
            <person name="Kiss B."/>
            <person name="Hess J."/>
            <person name="Varga T."/>
            <person name="Slot J."/>
            <person name="Riley R."/>
            <person name="Boka B."/>
            <person name="Rigling D."/>
            <person name="Barry K."/>
            <person name="Lee J."/>
            <person name="Mihaltcheva S."/>
            <person name="LaButti K."/>
            <person name="Lipzen A."/>
            <person name="Waldron R."/>
            <person name="Moloney N.M."/>
            <person name="Sperisen C."/>
            <person name="Kredics L."/>
            <person name="Vagvoelgyi C."/>
            <person name="Patrignani A."/>
            <person name="Fitzpatrick D."/>
            <person name="Nagy I."/>
            <person name="Doyle S."/>
            <person name="Anderson J.B."/>
            <person name="Grigoriev I.V."/>
            <person name="Gueldener U."/>
            <person name="Muensterkoetter M."/>
            <person name="Nagy L.G."/>
        </authorList>
    </citation>
    <scope>NUCLEOTIDE SEQUENCE [LARGE SCALE GENOMIC DNA]</scope>
    <source>
        <strain evidence="3">28-4</strain>
    </source>
</reference>